<dbReference type="AlphaFoldDB" id="A0A7I8LMD4"/>
<organism evidence="1 2">
    <name type="scientific">Spirodela intermedia</name>
    <name type="common">Intermediate duckweed</name>
    <dbReference type="NCBI Taxonomy" id="51605"/>
    <lineage>
        <taxon>Eukaryota</taxon>
        <taxon>Viridiplantae</taxon>
        <taxon>Streptophyta</taxon>
        <taxon>Embryophyta</taxon>
        <taxon>Tracheophyta</taxon>
        <taxon>Spermatophyta</taxon>
        <taxon>Magnoliopsida</taxon>
        <taxon>Liliopsida</taxon>
        <taxon>Araceae</taxon>
        <taxon>Lemnoideae</taxon>
        <taxon>Spirodela</taxon>
    </lineage>
</organism>
<gene>
    <name evidence="1" type="ORF">SI8410_18021153</name>
</gene>
<evidence type="ECO:0000313" key="1">
    <source>
        <dbReference type="EMBL" id="CAA7410475.1"/>
    </source>
</evidence>
<dbReference type="OrthoDB" id="783290at2759"/>
<name>A0A7I8LMD4_SPIIN</name>
<proteinExistence type="predicted"/>
<protein>
    <submittedName>
        <fullName evidence="1">Uncharacterized protein</fullName>
    </submittedName>
</protein>
<accession>A0A7I8LMD4</accession>
<reference evidence="1" key="1">
    <citation type="submission" date="2020-02" db="EMBL/GenBank/DDBJ databases">
        <authorList>
            <person name="Scholz U."/>
            <person name="Mascher M."/>
            <person name="Fiebig A."/>
        </authorList>
    </citation>
    <scope>NUCLEOTIDE SEQUENCE</scope>
</reference>
<dbReference type="EMBL" id="LR746281">
    <property type="protein sequence ID" value="CAA7410475.1"/>
    <property type="molecule type" value="Genomic_DNA"/>
</dbReference>
<sequence>MLKHKFEAFSQFKKFKMLAEAEKGTKLKPIGLKWIFELKKNARGEVLRHKVYGAPYFKTSHGDQVSFEVPKRYYSL</sequence>
<evidence type="ECO:0000313" key="2">
    <source>
        <dbReference type="Proteomes" id="UP000663760"/>
    </source>
</evidence>
<dbReference type="Proteomes" id="UP000663760">
    <property type="component" value="Chromosome 18"/>
</dbReference>
<keyword evidence="2" id="KW-1185">Reference proteome</keyword>